<feature type="transmembrane region" description="Helical" evidence="8">
    <location>
        <begin position="240"/>
        <end position="261"/>
    </location>
</feature>
<keyword evidence="3 8" id="KW-1133">Transmembrane helix</keyword>
<dbReference type="Pfam" id="PF05978">
    <property type="entry name" value="UNC-93"/>
    <property type="match status" value="1"/>
</dbReference>
<keyword evidence="2 8" id="KW-0812">Transmembrane</keyword>
<feature type="transmembrane region" description="Helical" evidence="8">
    <location>
        <begin position="42"/>
        <end position="59"/>
    </location>
</feature>
<dbReference type="EMBL" id="MCFL01000137">
    <property type="protein sequence ID" value="ORZ29651.1"/>
    <property type="molecule type" value="Genomic_DNA"/>
</dbReference>
<accession>A0A1Y2H6P8</accession>
<feature type="transmembrane region" description="Helical" evidence="8">
    <location>
        <begin position="180"/>
        <end position="199"/>
    </location>
</feature>
<gene>
    <name evidence="9" type="ORF">BCR44DRAFT_1518241</name>
</gene>
<organism evidence="9 10">
    <name type="scientific">Catenaria anguillulae PL171</name>
    <dbReference type="NCBI Taxonomy" id="765915"/>
    <lineage>
        <taxon>Eukaryota</taxon>
        <taxon>Fungi</taxon>
        <taxon>Fungi incertae sedis</taxon>
        <taxon>Blastocladiomycota</taxon>
        <taxon>Blastocladiomycetes</taxon>
        <taxon>Blastocladiales</taxon>
        <taxon>Catenariaceae</taxon>
        <taxon>Catenaria</taxon>
    </lineage>
</organism>
<evidence type="ECO:0000256" key="6">
    <source>
        <dbReference type="ARBA" id="ARBA00040302"/>
    </source>
</evidence>
<dbReference type="GO" id="GO:0016020">
    <property type="term" value="C:membrane"/>
    <property type="evidence" value="ECO:0007669"/>
    <property type="project" value="UniProtKB-SubCell"/>
</dbReference>
<dbReference type="InterPro" id="IPR051617">
    <property type="entry name" value="UNC-93-like_regulator"/>
</dbReference>
<feature type="transmembrane region" description="Helical" evidence="8">
    <location>
        <begin position="309"/>
        <end position="333"/>
    </location>
</feature>
<dbReference type="OrthoDB" id="196103at2759"/>
<reference evidence="9 10" key="1">
    <citation type="submission" date="2016-07" db="EMBL/GenBank/DDBJ databases">
        <title>Pervasive Adenine N6-methylation of Active Genes in Fungi.</title>
        <authorList>
            <consortium name="DOE Joint Genome Institute"/>
            <person name="Mondo S.J."/>
            <person name="Dannebaum R.O."/>
            <person name="Kuo R.C."/>
            <person name="Labutti K."/>
            <person name="Haridas S."/>
            <person name="Kuo A."/>
            <person name="Salamov A."/>
            <person name="Ahrendt S.R."/>
            <person name="Lipzen A."/>
            <person name="Sullivan W."/>
            <person name="Andreopoulos W.B."/>
            <person name="Clum A."/>
            <person name="Lindquist E."/>
            <person name="Daum C."/>
            <person name="Ramamoorthy G.K."/>
            <person name="Gryganskyi A."/>
            <person name="Culley D."/>
            <person name="Magnuson J.K."/>
            <person name="James T.Y."/>
            <person name="O'Malley M.A."/>
            <person name="Stajich J.E."/>
            <person name="Spatafora J.W."/>
            <person name="Visel A."/>
            <person name="Grigoriev I.V."/>
        </authorList>
    </citation>
    <scope>NUCLEOTIDE SEQUENCE [LARGE SCALE GENOMIC DNA]</scope>
    <source>
        <strain evidence="9 10">PL171</strain>
    </source>
</reference>
<name>A0A1Y2H6P8_9FUNG</name>
<feature type="transmembrane region" description="Helical" evidence="8">
    <location>
        <begin position="107"/>
        <end position="129"/>
    </location>
</feature>
<comment type="caution">
    <text evidence="9">The sequence shown here is derived from an EMBL/GenBank/DDBJ whole genome shotgun (WGS) entry which is preliminary data.</text>
</comment>
<evidence type="ECO:0000256" key="3">
    <source>
        <dbReference type="ARBA" id="ARBA00022989"/>
    </source>
</evidence>
<dbReference type="PANTHER" id="PTHR23294:SF0">
    <property type="entry name" value="UNC93-LIKE PROTEIN MFSD11"/>
    <property type="match status" value="1"/>
</dbReference>
<feature type="transmembrane region" description="Helical" evidence="8">
    <location>
        <begin position="79"/>
        <end position="101"/>
    </location>
</feature>
<protein>
    <recommendedName>
        <fullName evidence="6">UNC93-like protein MFSD11</fullName>
    </recommendedName>
    <alternativeName>
        <fullName evidence="7">Major facilitator superfamily domain-containing protein 11</fullName>
    </alternativeName>
</protein>
<dbReference type="SUPFAM" id="SSF103473">
    <property type="entry name" value="MFS general substrate transporter"/>
    <property type="match status" value="1"/>
</dbReference>
<proteinExistence type="predicted"/>
<feature type="transmembrane region" description="Helical" evidence="8">
    <location>
        <begin position="267"/>
        <end position="297"/>
    </location>
</feature>
<evidence type="ECO:0000313" key="9">
    <source>
        <dbReference type="EMBL" id="ORZ29651.1"/>
    </source>
</evidence>
<keyword evidence="5" id="KW-0325">Glycoprotein</keyword>
<dbReference type="InterPro" id="IPR036259">
    <property type="entry name" value="MFS_trans_sf"/>
</dbReference>
<dbReference type="PANTHER" id="PTHR23294">
    <property type="entry name" value="ET TRANSLATION PRODUCT-RELATED"/>
    <property type="match status" value="1"/>
</dbReference>
<dbReference type="Gene3D" id="1.20.1250.20">
    <property type="entry name" value="MFS general substrate transporter like domains"/>
    <property type="match status" value="1"/>
</dbReference>
<comment type="subcellular location">
    <subcellularLocation>
        <location evidence="1">Membrane</location>
        <topology evidence="1">Multi-pass membrane protein</topology>
    </subcellularLocation>
</comment>
<keyword evidence="10" id="KW-1185">Reference proteome</keyword>
<evidence type="ECO:0000256" key="8">
    <source>
        <dbReference type="SAM" id="Phobius"/>
    </source>
</evidence>
<evidence type="ECO:0000313" key="10">
    <source>
        <dbReference type="Proteomes" id="UP000193411"/>
    </source>
</evidence>
<dbReference type="Proteomes" id="UP000193411">
    <property type="component" value="Unassembled WGS sequence"/>
</dbReference>
<feature type="transmembrane region" description="Helical" evidence="8">
    <location>
        <begin position="205"/>
        <end position="228"/>
    </location>
</feature>
<evidence type="ECO:0000256" key="7">
    <source>
        <dbReference type="ARBA" id="ARBA00041910"/>
    </source>
</evidence>
<evidence type="ECO:0000256" key="5">
    <source>
        <dbReference type="ARBA" id="ARBA00023180"/>
    </source>
</evidence>
<keyword evidence="4 8" id="KW-0472">Membrane</keyword>
<evidence type="ECO:0000256" key="1">
    <source>
        <dbReference type="ARBA" id="ARBA00004141"/>
    </source>
</evidence>
<dbReference type="InterPro" id="IPR010291">
    <property type="entry name" value="Ion_channel_UNC-93"/>
</dbReference>
<evidence type="ECO:0000256" key="2">
    <source>
        <dbReference type="ARBA" id="ARBA00022692"/>
    </source>
</evidence>
<sequence length="354" mass="36944">MFGSVVAPVLIPRYLSSPRFVLFGAAAMHCLFAASINLGPTALLVCSAGVGFSASFLWLQQGLYVTGVSQRAGGKIGKLTSIFFGIFNINMVIGNLISLVIESVGSAPTTVIWALTVIAGVAGVAFLAIPNLPPAKVSGLNAPSSLPRTDQSRSTIASNGPSVSLLAVCRAAPMRNLAPIIIFSGAFVTFIFGTLPIIADPLAKSISIHIALAFVSYGVAAALGAFVWGRLFDWRGPRAILYAQLAIGSVAFILFLAVLIHGPNASLFPVVMVASALCGALETATTTLINTCISVYVRPLMSHKDSAIAAAFSLYRILYCCGFVFVSLVTAAVPREQVVARAAARAQRVQGQLL</sequence>
<dbReference type="AlphaFoldDB" id="A0A1Y2H6P8"/>
<evidence type="ECO:0000256" key="4">
    <source>
        <dbReference type="ARBA" id="ARBA00023136"/>
    </source>
</evidence>